<keyword evidence="2" id="KW-1185">Reference proteome</keyword>
<proteinExistence type="predicted"/>
<dbReference type="AlphaFoldDB" id="A0A4Y2IBC8"/>
<name>A0A4Y2IBC8_ARAVE</name>
<dbReference type="Proteomes" id="UP000499080">
    <property type="component" value="Unassembled WGS sequence"/>
</dbReference>
<evidence type="ECO:0000313" key="1">
    <source>
        <dbReference type="EMBL" id="GBM74840.1"/>
    </source>
</evidence>
<organism evidence="1 2">
    <name type="scientific">Araneus ventricosus</name>
    <name type="common">Orbweaver spider</name>
    <name type="synonym">Epeira ventricosa</name>
    <dbReference type="NCBI Taxonomy" id="182803"/>
    <lineage>
        <taxon>Eukaryota</taxon>
        <taxon>Metazoa</taxon>
        <taxon>Ecdysozoa</taxon>
        <taxon>Arthropoda</taxon>
        <taxon>Chelicerata</taxon>
        <taxon>Arachnida</taxon>
        <taxon>Araneae</taxon>
        <taxon>Araneomorphae</taxon>
        <taxon>Entelegynae</taxon>
        <taxon>Araneoidea</taxon>
        <taxon>Araneidae</taxon>
        <taxon>Araneus</taxon>
    </lineage>
</organism>
<evidence type="ECO:0000313" key="2">
    <source>
        <dbReference type="Proteomes" id="UP000499080"/>
    </source>
</evidence>
<dbReference type="EMBL" id="BGPR01002520">
    <property type="protein sequence ID" value="GBM74840.1"/>
    <property type="molecule type" value="Genomic_DNA"/>
</dbReference>
<protein>
    <submittedName>
        <fullName evidence="1">Uncharacterized protein</fullName>
    </submittedName>
</protein>
<comment type="caution">
    <text evidence="1">The sequence shown here is derived from an EMBL/GenBank/DDBJ whole genome shotgun (WGS) entry which is preliminary data.</text>
</comment>
<sequence>MDAFEYRVQKQTVRRYSEDEIKGFYRIEGGLKCIINTSNLENFGYRRYRFSSVVSAKNLPRISSAFLCDLSANFSETNGRGASLEKYEVEKCVADSKDYAQAEGLLSPNNYSNLMKLVSFGRKCRRGRSLHRRKRNCQNINLRKIV</sequence>
<gene>
    <name evidence="1" type="ORF">AVEN_81706_1</name>
</gene>
<accession>A0A4Y2IBC8</accession>
<reference evidence="1 2" key="1">
    <citation type="journal article" date="2019" name="Sci. Rep.">
        <title>Orb-weaving spider Araneus ventricosus genome elucidates the spidroin gene catalogue.</title>
        <authorList>
            <person name="Kono N."/>
            <person name="Nakamura H."/>
            <person name="Ohtoshi R."/>
            <person name="Moran D.A.P."/>
            <person name="Shinohara A."/>
            <person name="Yoshida Y."/>
            <person name="Fujiwara M."/>
            <person name="Mori M."/>
            <person name="Tomita M."/>
            <person name="Arakawa K."/>
        </authorList>
    </citation>
    <scope>NUCLEOTIDE SEQUENCE [LARGE SCALE GENOMIC DNA]</scope>
</reference>